<evidence type="ECO:0000256" key="1">
    <source>
        <dbReference type="ARBA" id="ARBA00022679"/>
    </source>
</evidence>
<dbReference type="EMBL" id="UGMD01000002">
    <property type="protein sequence ID" value="STV03494.1"/>
    <property type="molecule type" value="Genomic_DNA"/>
</dbReference>
<dbReference type="PANTHER" id="PTHR12213:SF0">
    <property type="entry name" value="CORRINOID ADENOSYLTRANSFERASE MMAB"/>
    <property type="match status" value="1"/>
</dbReference>
<gene>
    <name evidence="7" type="primary">yvqK_2</name>
    <name evidence="7" type="ORF">NCTC204_03298</name>
</gene>
<evidence type="ECO:0000256" key="5">
    <source>
        <dbReference type="SAM" id="MobiDB-lite"/>
    </source>
</evidence>
<feature type="compositionally biased region" description="Low complexity" evidence="5">
    <location>
        <begin position="88"/>
        <end position="101"/>
    </location>
</feature>
<comment type="catalytic activity">
    <reaction evidence="4">
        <text>2 cob(II)yrinate a,c diamide + reduced [electron-transfer flavoprotein] + 2 ATP = 2 adenosylcob(III)yrinate a,c-diamide + 2 triphosphate + oxidized [electron-transfer flavoprotein] + 3 H(+)</text>
        <dbReference type="Rhea" id="RHEA:11528"/>
        <dbReference type="Rhea" id="RHEA-COMP:10685"/>
        <dbReference type="Rhea" id="RHEA-COMP:10686"/>
        <dbReference type="ChEBI" id="CHEBI:15378"/>
        <dbReference type="ChEBI" id="CHEBI:18036"/>
        <dbReference type="ChEBI" id="CHEBI:30616"/>
        <dbReference type="ChEBI" id="CHEBI:57692"/>
        <dbReference type="ChEBI" id="CHEBI:58307"/>
        <dbReference type="ChEBI" id="CHEBI:58503"/>
        <dbReference type="ChEBI" id="CHEBI:58537"/>
        <dbReference type="EC" id="2.5.1.17"/>
    </reaction>
</comment>
<comment type="catalytic activity">
    <reaction evidence="4">
        <text>2 cob(II)alamin + reduced [electron-transfer flavoprotein] + 2 ATP = 2 adenosylcob(III)alamin + 2 triphosphate + oxidized [electron-transfer flavoprotein] + 3 H(+)</text>
        <dbReference type="Rhea" id="RHEA:28671"/>
        <dbReference type="Rhea" id="RHEA-COMP:10685"/>
        <dbReference type="Rhea" id="RHEA-COMP:10686"/>
        <dbReference type="ChEBI" id="CHEBI:15378"/>
        <dbReference type="ChEBI" id="CHEBI:16304"/>
        <dbReference type="ChEBI" id="CHEBI:18036"/>
        <dbReference type="ChEBI" id="CHEBI:18408"/>
        <dbReference type="ChEBI" id="CHEBI:30616"/>
        <dbReference type="ChEBI" id="CHEBI:57692"/>
        <dbReference type="ChEBI" id="CHEBI:58307"/>
        <dbReference type="EC" id="2.5.1.17"/>
    </reaction>
</comment>
<keyword evidence="2 4" id="KW-0547">Nucleotide-binding</keyword>
<evidence type="ECO:0000259" key="6">
    <source>
        <dbReference type="Pfam" id="PF01923"/>
    </source>
</evidence>
<protein>
    <recommendedName>
        <fullName evidence="4">Corrinoid adenosyltransferase</fullName>
        <ecNumber evidence="4">2.5.1.17</ecNumber>
    </recommendedName>
    <alternativeName>
        <fullName evidence="4">Cob(II)alamin adenosyltransferase</fullName>
    </alternativeName>
    <alternativeName>
        <fullName evidence="4">Cob(II)yrinic acid a,c-diamide adenosyltransferase</fullName>
    </alternativeName>
    <alternativeName>
        <fullName evidence="4">Cobinamide/cobalamin adenosyltransferase</fullName>
    </alternativeName>
</protein>
<evidence type="ECO:0000256" key="4">
    <source>
        <dbReference type="RuleBase" id="RU366026"/>
    </source>
</evidence>
<evidence type="ECO:0000313" key="7">
    <source>
        <dbReference type="EMBL" id="STV03494.1"/>
    </source>
</evidence>
<name>A0A378AA45_KLEPN</name>
<dbReference type="InterPro" id="IPR029499">
    <property type="entry name" value="PduO-typ"/>
</dbReference>
<dbReference type="EC" id="2.5.1.17" evidence="4"/>
<keyword evidence="3 4" id="KW-0067">ATP-binding</keyword>
<feature type="region of interest" description="Disordered" evidence="5">
    <location>
        <begin position="88"/>
        <end position="116"/>
    </location>
</feature>
<dbReference type="UniPathway" id="UPA00148">
    <property type="reaction ID" value="UER00233"/>
</dbReference>
<evidence type="ECO:0000313" key="8">
    <source>
        <dbReference type="Proteomes" id="UP000255192"/>
    </source>
</evidence>
<dbReference type="PANTHER" id="PTHR12213">
    <property type="entry name" value="CORRINOID ADENOSYLTRANSFERASE"/>
    <property type="match status" value="1"/>
</dbReference>
<keyword evidence="1 4" id="KW-0808">Transferase</keyword>
<keyword evidence="4" id="KW-0169">Cobalamin biosynthesis</keyword>
<proteinExistence type="inferred from homology"/>
<organism evidence="7 8">
    <name type="scientific">Klebsiella pneumoniae</name>
    <dbReference type="NCBI Taxonomy" id="573"/>
    <lineage>
        <taxon>Bacteria</taxon>
        <taxon>Pseudomonadati</taxon>
        <taxon>Pseudomonadota</taxon>
        <taxon>Gammaproteobacteria</taxon>
        <taxon>Enterobacterales</taxon>
        <taxon>Enterobacteriaceae</taxon>
        <taxon>Klebsiella/Raoultella group</taxon>
        <taxon>Klebsiella</taxon>
        <taxon>Klebsiella pneumoniae complex</taxon>
    </lineage>
</organism>
<accession>A0A378AA45</accession>
<dbReference type="Pfam" id="PF01923">
    <property type="entry name" value="Cob_adeno_trans"/>
    <property type="match status" value="1"/>
</dbReference>
<dbReference type="AlphaFoldDB" id="A0A378AA45"/>
<dbReference type="Gene3D" id="1.20.1200.10">
    <property type="entry name" value="Cobalamin adenosyltransferase-like"/>
    <property type="match status" value="1"/>
</dbReference>
<dbReference type="GO" id="GO:0005524">
    <property type="term" value="F:ATP binding"/>
    <property type="evidence" value="ECO:0007669"/>
    <property type="project" value="UniProtKB-UniRule"/>
</dbReference>
<dbReference type="GO" id="GO:0008817">
    <property type="term" value="F:corrinoid adenosyltransferase activity"/>
    <property type="evidence" value="ECO:0007669"/>
    <property type="project" value="UniProtKB-UniRule"/>
</dbReference>
<dbReference type="SUPFAM" id="SSF89028">
    <property type="entry name" value="Cobalamin adenosyltransferase-like"/>
    <property type="match status" value="1"/>
</dbReference>
<comment type="pathway">
    <text evidence="4">Cofactor biosynthesis; adenosylcobalamin biosynthesis; adenosylcobalamin from cob(II)yrinate a,c-diamide: step 2/7.</text>
</comment>
<comment type="similarity">
    <text evidence="4">Belongs to the Cob(I)alamin adenosyltransferase family.</text>
</comment>
<sequence length="116" mass="12876">MARVPALHQFVLPGRCEAASRLHLARTVARRAERRLVELGAEVTIRQILLRYLNRLSDCLYALARSEDHAAHQRRLVTEIAARYLAASRSPAPRRAQSPGRVALLSRAASAHPSGH</sequence>
<dbReference type="InterPro" id="IPR016030">
    <property type="entry name" value="CblAdoTrfase-like"/>
</dbReference>
<dbReference type="GO" id="GO:0009236">
    <property type="term" value="P:cobalamin biosynthetic process"/>
    <property type="evidence" value="ECO:0007669"/>
    <property type="project" value="UniProtKB-UniRule"/>
</dbReference>
<dbReference type="Proteomes" id="UP000255192">
    <property type="component" value="Unassembled WGS sequence"/>
</dbReference>
<dbReference type="InterPro" id="IPR036451">
    <property type="entry name" value="CblAdoTrfase-like_sf"/>
</dbReference>
<evidence type="ECO:0000256" key="3">
    <source>
        <dbReference type="ARBA" id="ARBA00022840"/>
    </source>
</evidence>
<feature type="domain" description="Cobalamin adenosyltransferase-like" evidence="6">
    <location>
        <begin position="2"/>
        <end position="66"/>
    </location>
</feature>
<reference evidence="7 8" key="1">
    <citation type="submission" date="2018-06" db="EMBL/GenBank/DDBJ databases">
        <authorList>
            <consortium name="Pathogen Informatics"/>
            <person name="Doyle S."/>
        </authorList>
    </citation>
    <scope>NUCLEOTIDE SEQUENCE [LARGE SCALE GENOMIC DNA]</scope>
    <source>
        <strain evidence="7 8">NCTC204</strain>
    </source>
</reference>
<evidence type="ECO:0000256" key="2">
    <source>
        <dbReference type="ARBA" id="ARBA00022741"/>
    </source>
</evidence>